<protein>
    <submittedName>
        <fullName evidence="1">Uncharacterized protein</fullName>
    </submittedName>
</protein>
<comment type="caution">
    <text evidence="1">The sequence shown here is derived from an EMBL/GenBank/DDBJ whole genome shotgun (WGS) entry which is preliminary data.</text>
</comment>
<name>A0A412IZM2_9FIRM</name>
<organism evidence="1 2">
    <name type="scientific">Holdemanella biformis</name>
    <dbReference type="NCBI Taxonomy" id="1735"/>
    <lineage>
        <taxon>Bacteria</taxon>
        <taxon>Bacillati</taxon>
        <taxon>Bacillota</taxon>
        <taxon>Erysipelotrichia</taxon>
        <taxon>Erysipelotrichales</taxon>
        <taxon>Erysipelotrichaceae</taxon>
        <taxon>Holdemanella</taxon>
    </lineage>
</organism>
<dbReference type="Proteomes" id="UP000285274">
    <property type="component" value="Unassembled WGS sequence"/>
</dbReference>
<reference evidence="1 2" key="1">
    <citation type="submission" date="2018-08" db="EMBL/GenBank/DDBJ databases">
        <title>A genome reference for cultivated species of the human gut microbiota.</title>
        <authorList>
            <person name="Zou Y."/>
            <person name="Xue W."/>
            <person name="Luo G."/>
        </authorList>
    </citation>
    <scope>NUCLEOTIDE SEQUENCE [LARGE SCALE GENOMIC DNA]</scope>
    <source>
        <strain evidence="1 2">AF22-10AC</strain>
    </source>
</reference>
<dbReference type="EMBL" id="QRVM01000035">
    <property type="protein sequence ID" value="RGS45557.1"/>
    <property type="molecule type" value="Genomic_DNA"/>
</dbReference>
<evidence type="ECO:0000313" key="2">
    <source>
        <dbReference type="Proteomes" id="UP000285274"/>
    </source>
</evidence>
<sequence>MSCIAKNSDQVVYDVIEEYELEQGNFYIEDVNRELCTNIPSELDMGKVYTRLIVDTLYPDEDYIEGILRIYNDEICITLDDYNNGAYYEPSYVIARAYKNGEF</sequence>
<gene>
    <name evidence="1" type="ORF">DWX92_07895</name>
</gene>
<proteinExistence type="predicted"/>
<evidence type="ECO:0000313" key="1">
    <source>
        <dbReference type="EMBL" id="RGS45557.1"/>
    </source>
</evidence>
<accession>A0A412IZM2</accession>
<dbReference type="AlphaFoldDB" id="A0A412IZM2"/>